<name>A0AA43Q1F8_9GAMM</name>
<accession>A0AA43Q1F8</accession>
<organism evidence="1 2">
    <name type="scientific">Candidatus Methylobacter titanis</name>
    <dbReference type="NCBI Taxonomy" id="3053457"/>
    <lineage>
        <taxon>Bacteria</taxon>
        <taxon>Pseudomonadati</taxon>
        <taxon>Pseudomonadota</taxon>
        <taxon>Gammaproteobacteria</taxon>
        <taxon>Methylococcales</taxon>
        <taxon>Methylococcaceae</taxon>
        <taxon>Methylobacter</taxon>
    </lineage>
</organism>
<dbReference type="AlphaFoldDB" id="A0AA43Q1F8"/>
<proteinExistence type="predicted"/>
<evidence type="ECO:0000313" key="1">
    <source>
        <dbReference type="EMBL" id="MDI1229791.1"/>
    </source>
</evidence>
<dbReference type="SUPFAM" id="SSF63829">
    <property type="entry name" value="Calcium-dependent phosphotriesterase"/>
    <property type="match status" value="1"/>
</dbReference>
<evidence type="ECO:0000313" key="2">
    <source>
        <dbReference type="Proteomes" id="UP001160519"/>
    </source>
</evidence>
<dbReference type="EMBL" id="JAQSDF010000002">
    <property type="protein sequence ID" value="MDI1229791.1"/>
    <property type="molecule type" value="Genomic_DNA"/>
</dbReference>
<gene>
    <name evidence="1" type="ORF">PSU93_01405</name>
</gene>
<comment type="caution">
    <text evidence="1">The sequence shown here is derived from an EMBL/GenBank/DDBJ whole genome shotgun (WGS) entry which is preliminary data.</text>
</comment>
<keyword evidence="2" id="KW-1185">Reference proteome</keyword>
<protein>
    <submittedName>
        <fullName evidence="1">RHS repeat protein</fullName>
    </submittedName>
</protein>
<dbReference type="Proteomes" id="UP001160519">
    <property type="component" value="Unassembled WGS sequence"/>
</dbReference>
<sequence length="331" mass="37692">MKFVISYPQTNWDYAKFRLERIIKGKDRSNEVFKGEPGGKIQLLNHQGQLGNIQLLDEIYPTKPFGMEFVEGEGLYYICGLPCAEDGIAGDEHIERLNDKGEVDLKIRSPLFSQLRSLRRTKDGFLVTASGIDAILEVDFEGNVIWSWWATERGYPNAYGGGMRQIDKTMDHRLKCYSGKLQSTHLNSAIIDPYDNNKILTILFYQGAVVRIDRKTLALDVVITGLNGAHHIRPHSKGYMLSNSRKGEVLIYDHDFKLTDRIKGTNALFPVKWVQDAFEMPGGLSHLIADCNTFNLRERDSEGNEKTFNTRMPNRIFQIEPVSDAFSFKGY</sequence>
<reference evidence="1" key="1">
    <citation type="submission" date="2023-01" db="EMBL/GenBank/DDBJ databases">
        <title>Biogeochemical cycle of methane in antarctic sediments.</title>
        <authorList>
            <person name="Roldan D.M."/>
            <person name="Menes R.J."/>
        </authorList>
    </citation>
    <scope>NUCLEOTIDE SEQUENCE [LARGE SCALE GENOMIC DNA]</scope>
    <source>
        <strain evidence="1">K-2018 MAG008</strain>
    </source>
</reference>